<evidence type="ECO:0000313" key="2">
    <source>
        <dbReference type="EMBL" id="MEN0644934.1"/>
    </source>
</evidence>
<dbReference type="RefSeq" id="WP_343131556.1">
    <property type="nucleotide sequence ID" value="NZ_JBCITK010000001.1"/>
</dbReference>
<sequence length="635" mass="73923">MYYHKWDVDMIGVYDGSYDEIPGRSSVFINNQDVLQLYIRIISQAPSNFPQKKKYVTCFANSFSQWGYEDIRASEEERIEHLLNFLEGQLVVFRPEMKDTHLNAKEVRLIKSNDSYEDGEFLYPIPIYSERNLKVTFTQFMSHLHERKTIGEVSGLSKEKDDCPSYLIWKDLDDKLTVVGQFTQFAYSHGGFSYISEEGMRVTDFEDNWLDKSYQHPKYMGDLLFMPRDVDVEIEHVLNTKDVYIHESPATEMAATVERVLDRDTEADLSHEYEFLEHLQMVTMNSYLSYSKKDLINFHTAMKSSTMVILAGMSGTGKSKLFQSYVKSLNLPHSHYEMIPVRPDWTDDHDLIGYVDTINMVYRPGHSGLIDILLLAEQNPDEPFFICFDEMNLAKVEHYFAQFLSILEMDLHARSLQLYHTDLANRLYNSNNYPPAINIGNNVMFVGTVNIDETTHHFSDKVLDRANVIELNVQPFVDLKQLEEKREPIKKKELISFFEHYETFRNTTPTIELEDSEMELLWDIHLSLRMLGKKFGIGPRIVNQIDKYIKNIPNQVGVSRLEALDLQIVQRILTKIRGTEEQLVHFIGTYRNGVVENSALIDCINQFNNDETHFEMTRIVIKEKAKELAINGYTL</sequence>
<dbReference type="InterPro" id="IPR011704">
    <property type="entry name" value="ATPase_dyneun-rel_AAA"/>
</dbReference>
<protein>
    <submittedName>
        <fullName evidence="2">AAA family ATPase</fullName>
    </submittedName>
</protein>
<evidence type="ECO:0000259" key="1">
    <source>
        <dbReference type="Pfam" id="PF07728"/>
    </source>
</evidence>
<proteinExistence type="predicted"/>
<evidence type="ECO:0000313" key="3">
    <source>
        <dbReference type="Proteomes" id="UP001418796"/>
    </source>
</evidence>
<dbReference type="SUPFAM" id="SSF52540">
    <property type="entry name" value="P-loop containing nucleoside triphosphate hydrolases"/>
    <property type="match status" value="1"/>
</dbReference>
<feature type="domain" description="ATPase dynein-related AAA" evidence="1">
    <location>
        <begin position="308"/>
        <end position="410"/>
    </location>
</feature>
<organism evidence="2 3">
    <name type="scientific">Alkalicoccobacillus gibsonii</name>
    <dbReference type="NCBI Taxonomy" id="79881"/>
    <lineage>
        <taxon>Bacteria</taxon>
        <taxon>Bacillati</taxon>
        <taxon>Bacillota</taxon>
        <taxon>Bacilli</taxon>
        <taxon>Bacillales</taxon>
        <taxon>Bacillaceae</taxon>
        <taxon>Alkalicoccobacillus</taxon>
    </lineage>
</organism>
<dbReference type="Pfam" id="PF07728">
    <property type="entry name" value="AAA_5"/>
    <property type="match status" value="1"/>
</dbReference>
<keyword evidence="3" id="KW-1185">Reference proteome</keyword>
<comment type="caution">
    <text evidence="2">The sequence shown here is derived from an EMBL/GenBank/DDBJ whole genome shotgun (WGS) entry which is preliminary data.</text>
</comment>
<name>A0ABU9VM72_9BACI</name>
<dbReference type="Proteomes" id="UP001418796">
    <property type="component" value="Unassembled WGS sequence"/>
</dbReference>
<accession>A0ABU9VM72</accession>
<gene>
    <name evidence="2" type="ORF">MKY91_17395</name>
</gene>
<dbReference type="InterPro" id="IPR027417">
    <property type="entry name" value="P-loop_NTPase"/>
</dbReference>
<dbReference type="Gene3D" id="3.40.50.300">
    <property type="entry name" value="P-loop containing nucleotide triphosphate hydrolases"/>
    <property type="match status" value="1"/>
</dbReference>
<dbReference type="EMBL" id="JBCITK010000001">
    <property type="protein sequence ID" value="MEN0644934.1"/>
    <property type="molecule type" value="Genomic_DNA"/>
</dbReference>
<reference evidence="2 3" key="1">
    <citation type="submission" date="2024-03" db="EMBL/GenBank/DDBJ databases">
        <title>Bacilli Hybrid Assemblies.</title>
        <authorList>
            <person name="Kovac J."/>
        </authorList>
    </citation>
    <scope>NUCLEOTIDE SEQUENCE [LARGE SCALE GENOMIC DNA]</scope>
    <source>
        <strain evidence="2 3">FSL R7-0666</strain>
    </source>
</reference>